<dbReference type="InterPro" id="IPR004919">
    <property type="entry name" value="GmrSD_N"/>
</dbReference>
<gene>
    <name evidence="2" type="ORF">H9804_06855</name>
</gene>
<dbReference type="AlphaFoldDB" id="A0A9D2KC00"/>
<feature type="domain" description="GmrSD restriction endonucleases N-terminal" evidence="1">
    <location>
        <begin position="5"/>
        <end position="234"/>
    </location>
</feature>
<organism evidence="2 3">
    <name type="scientific">Candidatus Mucispirillum faecigallinarum</name>
    <dbReference type="NCBI Taxonomy" id="2838699"/>
    <lineage>
        <taxon>Bacteria</taxon>
        <taxon>Pseudomonadati</taxon>
        <taxon>Deferribacterota</taxon>
        <taxon>Deferribacteres</taxon>
        <taxon>Deferribacterales</taxon>
        <taxon>Mucispirillaceae</taxon>
        <taxon>Mucispirillum</taxon>
    </lineage>
</organism>
<proteinExistence type="predicted"/>
<dbReference type="EMBL" id="DXAQ01000105">
    <property type="protein sequence ID" value="HIZ89646.1"/>
    <property type="molecule type" value="Genomic_DNA"/>
</dbReference>
<dbReference type="Proteomes" id="UP000824176">
    <property type="component" value="Unassembled WGS sequence"/>
</dbReference>
<reference evidence="2" key="1">
    <citation type="journal article" date="2021" name="PeerJ">
        <title>Extensive microbial diversity within the chicken gut microbiome revealed by metagenomics and culture.</title>
        <authorList>
            <person name="Gilroy R."/>
            <person name="Ravi A."/>
            <person name="Getino M."/>
            <person name="Pursley I."/>
            <person name="Horton D.L."/>
            <person name="Alikhan N.F."/>
            <person name="Baker D."/>
            <person name="Gharbi K."/>
            <person name="Hall N."/>
            <person name="Watson M."/>
            <person name="Adriaenssens E.M."/>
            <person name="Foster-Nyarko E."/>
            <person name="Jarju S."/>
            <person name="Secka A."/>
            <person name="Antonio M."/>
            <person name="Oren A."/>
            <person name="Chaudhuri R.R."/>
            <person name="La Ragione R."/>
            <person name="Hildebrand F."/>
            <person name="Pallen M.J."/>
        </authorList>
    </citation>
    <scope>NUCLEOTIDE SEQUENCE</scope>
    <source>
        <strain evidence="2">ChiW4-1371</strain>
    </source>
</reference>
<evidence type="ECO:0000259" key="1">
    <source>
        <dbReference type="Pfam" id="PF03235"/>
    </source>
</evidence>
<dbReference type="Pfam" id="PF03235">
    <property type="entry name" value="GmrSD_N"/>
    <property type="match status" value="1"/>
</dbReference>
<protein>
    <submittedName>
        <fullName evidence="2">DUF262 domain-containing protein</fullName>
    </submittedName>
</protein>
<name>A0A9D2KC00_9BACT</name>
<sequence>MYTINNLFNQPEEKKDRITKIVIPAIQRDYVQGLQEYSAKFDIFLNILFNGLIGEKKISLDFIYGNIHENGVFEPIDGQQRITTLALLYYYIVNIRQKKHGNNIFKHISYETRESATKFCKLLREDEFTNYLSENLNKNIISTIIKNYYKYYDIYDYDLTIESMINSLDKIENKYNEYIKSNQNFDAINDINFDNITFHIFPMESFNLSDDLYIKMNGRGKLLSSFDNFKADYFKWLEENEKNIAEDIIDIKNKFNNEYIDIFWDFTFENNNKIPDPEKLLFRFINRFIIAKNDLSQNIISDNFINDSEDINYIYNSFEIYKITFQNHHKAFITLLENLTKISNINDYFQHDIENYEENTSVKFNISDKLTFKTRFVYNYIMRFFEETNCTEKFDEAKKYARIIWNITEQYFTLNEVNKNSYITAVNGMIQVDNIKWDNIYHSFHKLEIKECKTHIQRILCDEIKKCSYIIEDPELEEKFKTLEQLPYLNGAIGFLLGKDKDDFNKIYDTALNVFSENKQHPFNIYNNNYLLNRAVVKKLFEDSRENDKLFNPFNNKFLKEYLISSENIRDITQNILLNHNSYLINDNEYTDFISKYHNDNDTVTKHICLSEISALIHCKIQDNYLINKYFIFKYNNNIYLCEIKYKKYQNNSSDKKKSSLIIDNQICKLLYNIKTLLDKNKSNNVVYEPFNKIDIIENEIYGFNNVARTRYDININFNIGSIKYQFWISGDIMAIEKFENDTYNSIEVKSNIKYSDMENYSKIMIEHIEKLIDS</sequence>
<evidence type="ECO:0000313" key="3">
    <source>
        <dbReference type="Proteomes" id="UP000824176"/>
    </source>
</evidence>
<comment type="caution">
    <text evidence="2">The sequence shown here is derived from an EMBL/GenBank/DDBJ whole genome shotgun (WGS) entry which is preliminary data.</text>
</comment>
<reference evidence="2" key="2">
    <citation type="submission" date="2021-04" db="EMBL/GenBank/DDBJ databases">
        <authorList>
            <person name="Gilroy R."/>
        </authorList>
    </citation>
    <scope>NUCLEOTIDE SEQUENCE</scope>
    <source>
        <strain evidence="2">ChiW4-1371</strain>
    </source>
</reference>
<evidence type="ECO:0000313" key="2">
    <source>
        <dbReference type="EMBL" id="HIZ89646.1"/>
    </source>
</evidence>
<accession>A0A9D2KC00</accession>